<dbReference type="AlphaFoldDB" id="A0A386AZS9"/>
<dbReference type="GO" id="GO:0003735">
    <property type="term" value="F:structural constituent of ribosome"/>
    <property type="evidence" value="ECO:0007669"/>
    <property type="project" value="InterPro"/>
</dbReference>
<dbReference type="GeneID" id="38278803"/>
<dbReference type="EMBL" id="MH591104">
    <property type="protein sequence ID" value="AYC64941.1"/>
    <property type="molecule type" value="Genomic_DNA"/>
</dbReference>
<dbReference type="Gene3D" id="3.30.230.10">
    <property type="match status" value="1"/>
</dbReference>
<dbReference type="InterPro" id="IPR000754">
    <property type="entry name" value="Ribosomal_uS9"/>
</dbReference>
<dbReference type="RefSeq" id="YP_009519029.1">
    <property type="nucleotide sequence ID" value="NC_039521.1"/>
</dbReference>
<dbReference type="InterPro" id="IPR020574">
    <property type="entry name" value="Ribosomal_uS9_CS"/>
</dbReference>
<evidence type="ECO:0000256" key="1">
    <source>
        <dbReference type="ARBA" id="ARBA00005251"/>
    </source>
</evidence>
<accession>A0A386AZS9</accession>
<dbReference type="PANTHER" id="PTHR21569:SF1">
    <property type="entry name" value="SMALL RIBOSOMAL SUBUNIT PROTEIN US9M"/>
    <property type="match status" value="1"/>
</dbReference>
<name>A0A386AZS9_9CHLO</name>
<protein>
    <recommendedName>
        <fullName evidence="4">Small ribosomal subunit protein uS9c</fullName>
    </recommendedName>
    <alternativeName>
        <fullName evidence="5">30S ribosomal protein S9, chloroplastic</fullName>
    </alternativeName>
</protein>
<dbReference type="PANTHER" id="PTHR21569">
    <property type="entry name" value="RIBOSOMAL PROTEIN S9"/>
    <property type="match status" value="1"/>
</dbReference>
<keyword evidence="7" id="KW-0934">Plastid</keyword>
<evidence type="ECO:0000256" key="4">
    <source>
        <dbReference type="ARBA" id="ARBA00035152"/>
    </source>
</evidence>
<organism evidence="7">
    <name type="scientific">Boodleopsis sp. H.0758</name>
    <dbReference type="NCBI Taxonomy" id="2320802"/>
    <lineage>
        <taxon>Eukaryota</taxon>
        <taxon>Viridiplantae</taxon>
        <taxon>Chlorophyta</taxon>
        <taxon>core chlorophytes</taxon>
        <taxon>Ulvophyceae</taxon>
        <taxon>TCBD clade</taxon>
        <taxon>Bryopsidales</taxon>
        <taxon>Halimedineae</taxon>
        <taxon>Halimedaceae</taxon>
        <taxon>Rhipileae</taxon>
        <taxon>Boodleopsis</taxon>
    </lineage>
</organism>
<reference evidence="7" key="2">
    <citation type="journal article" date="2019" name="Mol. Phylogenet. Evol.">
        <title>Reassessment of the classification of bryopsidales (chlorophyta) based on chloroplast phylogenomic analyses.</title>
        <authorList>
            <person name="Cremen M.C."/>
            <person name="Leliaert F."/>
            <person name="West J."/>
            <person name="Lam D.W."/>
            <person name="Shimada S."/>
            <person name="Lopez-Bautista J.M."/>
            <person name="Verbruggen H."/>
        </authorList>
    </citation>
    <scope>NUCLEOTIDE SEQUENCE</scope>
</reference>
<evidence type="ECO:0000256" key="3">
    <source>
        <dbReference type="ARBA" id="ARBA00023274"/>
    </source>
</evidence>
<keyword evidence="3 6" id="KW-0687">Ribonucleoprotein</keyword>
<dbReference type="GO" id="GO:0003723">
    <property type="term" value="F:RNA binding"/>
    <property type="evidence" value="ECO:0007669"/>
    <property type="project" value="TreeGrafter"/>
</dbReference>
<geneLocation type="chloroplast" evidence="7"/>
<dbReference type="SUPFAM" id="SSF54211">
    <property type="entry name" value="Ribosomal protein S5 domain 2-like"/>
    <property type="match status" value="1"/>
</dbReference>
<keyword evidence="7" id="KW-0150">Chloroplast</keyword>
<dbReference type="GO" id="GO:0005737">
    <property type="term" value="C:cytoplasm"/>
    <property type="evidence" value="ECO:0007669"/>
    <property type="project" value="UniProtKB-ARBA"/>
</dbReference>
<gene>
    <name evidence="7" type="primary">rps9</name>
</gene>
<evidence type="ECO:0000256" key="2">
    <source>
        <dbReference type="ARBA" id="ARBA00022980"/>
    </source>
</evidence>
<proteinExistence type="inferred from homology"/>
<reference evidence="7" key="1">
    <citation type="submission" date="2018-07" db="EMBL/GenBank/DDBJ databases">
        <authorList>
            <person name="Quirk P.G."/>
            <person name="Krulwich T.A."/>
        </authorList>
    </citation>
    <scope>NUCLEOTIDE SEQUENCE</scope>
</reference>
<evidence type="ECO:0000256" key="6">
    <source>
        <dbReference type="RuleBase" id="RU003815"/>
    </source>
</evidence>
<dbReference type="Pfam" id="PF00380">
    <property type="entry name" value="Ribosomal_S9"/>
    <property type="match status" value="1"/>
</dbReference>
<dbReference type="NCBIfam" id="NF001099">
    <property type="entry name" value="PRK00132.1"/>
    <property type="match status" value="1"/>
</dbReference>
<evidence type="ECO:0000256" key="5">
    <source>
        <dbReference type="ARBA" id="ARBA00035437"/>
    </source>
</evidence>
<comment type="similarity">
    <text evidence="1 6">Belongs to the universal ribosomal protein uS9 family.</text>
</comment>
<dbReference type="PROSITE" id="PS00360">
    <property type="entry name" value="RIBOSOMAL_S9"/>
    <property type="match status" value="1"/>
</dbReference>
<dbReference type="InterPro" id="IPR020568">
    <property type="entry name" value="Ribosomal_Su5_D2-typ_SF"/>
</dbReference>
<sequence>MKYYAMGRRKCSVARVYILYNININENKIIINNKIIYDYFQNDYSYIDSIKKIMSNLEKTSEINIKVSGGGITGQKNAIILALARALCKIDNSFHYIFKKQGLLTQDSRIKERKKYGLKKARKASQYSKR</sequence>
<dbReference type="GO" id="GO:0015935">
    <property type="term" value="C:small ribosomal subunit"/>
    <property type="evidence" value="ECO:0007669"/>
    <property type="project" value="TreeGrafter"/>
</dbReference>
<dbReference type="GO" id="GO:0006412">
    <property type="term" value="P:translation"/>
    <property type="evidence" value="ECO:0007669"/>
    <property type="project" value="InterPro"/>
</dbReference>
<keyword evidence="2 6" id="KW-0689">Ribosomal protein</keyword>
<evidence type="ECO:0000313" key="7">
    <source>
        <dbReference type="EMBL" id="AYC64941.1"/>
    </source>
</evidence>
<dbReference type="InterPro" id="IPR014721">
    <property type="entry name" value="Ribsml_uS5_D2-typ_fold_subgr"/>
</dbReference>
<dbReference type="InterPro" id="IPR023035">
    <property type="entry name" value="Ribosomal_uS9_bac/plastid"/>
</dbReference>